<feature type="region of interest" description="Disordered" evidence="1">
    <location>
        <begin position="43"/>
        <end position="125"/>
    </location>
</feature>
<evidence type="ECO:0000313" key="3">
    <source>
        <dbReference type="Proteomes" id="UP000823388"/>
    </source>
</evidence>
<evidence type="ECO:0000313" key="2">
    <source>
        <dbReference type="EMBL" id="KAG2564400.1"/>
    </source>
</evidence>
<reference evidence="2" key="1">
    <citation type="submission" date="2020-05" db="EMBL/GenBank/DDBJ databases">
        <title>WGS assembly of Panicum virgatum.</title>
        <authorList>
            <person name="Lovell J.T."/>
            <person name="Jenkins J."/>
            <person name="Shu S."/>
            <person name="Juenger T.E."/>
            <person name="Schmutz J."/>
        </authorList>
    </citation>
    <scope>NUCLEOTIDE SEQUENCE</scope>
    <source>
        <strain evidence="2">AP13</strain>
    </source>
</reference>
<name>A0A8T0PRT9_PANVG</name>
<sequence length="140" mass="15771">MIPRNVLKQRQSSSLHTHLQHQCPTPFRLQPHLERTAAQEQERRAHVRRARSSAEGGLHGDHLHVGAACHRRQRPGAAVGSEDGAPFRQVRARAARQEAGGHGRGHCRQGRAGVRRRQGGWHARPRRYRHRRGVAVDALC</sequence>
<organism evidence="2 3">
    <name type="scientific">Panicum virgatum</name>
    <name type="common">Blackwell switchgrass</name>
    <dbReference type="NCBI Taxonomy" id="38727"/>
    <lineage>
        <taxon>Eukaryota</taxon>
        <taxon>Viridiplantae</taxon>
        <taxon>Streptophyta</taxon>
        <taxon>Embryophyta</taxon>
        <taxon>Tracheophyta</taxon>
        <taxon>Spermatophyta</taxon>
        <taxon>Magnoliopsida</taxon>
        <taxon>Liliopsida</taxon>
        <taxon>Poales</taxon>
        <taxon>Poaceae</taxon>
        <taxon>PACMAD clade</taxon>
        <taxon>Panicoideae</taxon>
        <taxon>Panicodae</taxon>
        <taxon>Paniceae</taxon>
        <taxon>Panicinae</taxon>
        <taxon>Panicum</taxon>
        <taxon>Panicum sect. Hiantes</taxon>
    </lineage>
</organism>
<accession>A0A8T0PRT9</accession>
<comment type="caution">
    <text evidence="2">The sequence shown here is derived from an EMBL/GenBank/DDBJ whole genome shotgun (WGS) entry which is preliminary data.</text>
</comment>
<proteinExistence type="predicted"/>
<evidence type="ECO:0000256" key="1">
    <source>
        <dbReference type="SAM" id="MobiDB-lite"/>
    </source>
</evidence>
<dbReference type="AlphaFoldDB" id="A0A8T0PRT9"/>
<dbReference type="Proteomes" id="UP000823388">
    <property type="component" value="Chromosome 7N"/>
</dbReference>
<gene>
    <name evidence="2" type="ORF">PVAP13_7NG089927</name>
</gene>
<protein>
    <submittedName>
        <fullName evidence="2">Uncharacterized protein</fullName>
    </submittedName>
</protein>
<feature type="region of interest" description="Disordered" evidence="1">
    <location>
        <begin position="1"/>
        <end position="29"/>
    </location>
</feature>
<dbReference type="EMBL" id="CM029050">
    <property type="protein sequence ID" value="KAG2564400.1"/>
    <property type="molecule type" value="Genomic_DNA"/>
</dbReference>
<feature type="compositionally biased region" description="Basic residues" evidence="1">
    <location>
        <begin position="103"/>
        <end position="125"/>
    </location>
</feature>
<keyword evidence="3" id="KW-1185">Reference proteome</keyword>
<feature type="compositionally biased region" description="Polar residues" evidence="1">
    <location>
        <begin position="8"/>
        <end position="23"/>
    </location>
</feature>